<proteinExistence type="predicted"/>
<dbReference type="InterPro" id="IPR040256">
    <property type="entry name" value="At4g02000-like"/>
</dbReference>
<reference evidence="3" key="2">
    <citation type="submission" date="2022-01" db="EMBL/GenBank/DDBJ databases">
        <authorList>
            <person name="Yamashiro T."/>
            <person name="Shiraishi A."/>
            <person name="Satake H."/>
            <person name="Nakayama K."/>
        </authorList>
    </citation>
    <scope>NUCLEOTIDE SEQUENCE</scope>
</reference>
<dbReference type="PANTHER" id="PTHR31286:SF99">
    <property type="entry name" value="DUF4283 DOMAIN-CONTAINING PROTEIN"/>
    <property type="match status" value="1"/>
</dbReference>
<dbReference type="Pfam" id="PF14111">
    <property type="entry name" value="DUF4283"/>
    <property type="match status" value="1"/>
</dbReference>
<keyword evidence="3" id="KW-0548">Nucleotidyltransferase</keyword>
<dbReference type="EMBL" id="BQNB010016885">
    <property type="protein sequence ID" value="GJT56883.1"/>
    <property type="molecule type" value="Genomic_DNA"/>
</dbReference>
<feature type="domain" description="DUF4283" evidence="2">
    <location>
        <begin position="254"/>
        <end position="335"/>
    </location>
</feature>
<reference evidence="3" key="1">
    <citation type="journal article" date="2022" name="Int. J. Mol. Sci.">
        <title>Draft Genome of Tanacetum Coccineum: Genomic Comparison of Closely Related Tanacetum-Family Plants.</title>
        <authorList>
            <person name="Yamashiro T."/>
            <person name="Shiraishi A."/>
            <person name="Nakayama K."/>
            <person name="Satake H."/>
        </authorList>
    </citation>
    <scope>NUCLEOTIDE SEQUENCE</scope>
</reference>
<keyword evidence="3" id="KW-0695">RNA-directed DNA polymerase</keyword>
<sequence length="647" mass="70879">MVVKKFNLDPNDRLNLSFKLSLLELDITDDEDGKFFVDCASSSTDAIPHMYAGQPKKTKARIIPGPAGIIKAALLRKNADVMEGGHENVMPTQKYVRKIIKDASEDDHFTRGLWLSAVVYLHVEGLTNQDYGTGVLEGGKGVKRKKGRIAEVSGSNAATTIGKNRENMATVEVTASGTGPFSSLSKPFHFLNTTGNSSGGSYDVVNDDPNTGTIPININDSPTLDPNNYGPIHSEPTLYAKVTGEPSRKTISERFANMAYGFFLGKRVAYPVVANYVKNTWGKYGLVKFILNSSIGLFFFQFSSMGGLDSMLENDMWFIRNNSLIMKKWNPNVNLLKKDVGNISVWVKLHGVPVTAFSDDGLSSIATKLGTPLMLDSYTYDMCMQSWGRSSYARAMIELRADVELKDIIVVVMSKVVGGGDEYPKNVGSDVAKNLKSPSQDPKGIPVGPKVGFKLVKLVYIPVFKKNNANTSGKTKKDAESAKEVSYPNLFDVLNSIEIDVDLDTNEGTSNLASKEANSGMWDLVGKPLENIYYSGDHDSEDEVKPDDNEMSSFLASKKVGYGRKIPDNTLQQLPFSPATKPGYPGRLVTGDAFPGRHVARDKLNGKARRGYVPERLTRETTPGPRGFSQAIKCHRRGFSRATCRPG</sequence>
<feature type="region of interest" description="Disordered" evidence="1">
    <location>
        <begin position="605"/>
        <end position="630"/>
    </location>
</feature>
<accession>A0ABQ5F1F4</accession>
<dbReference type="InterPro" id="IPR025558">
    <property type="entry name" value="DUF4283"/>
</dbReference>
<evidence type="ECO:0000256" key="1">
    <source>
        <dbReference type="SAM" id="MobiDB-lite"/>
    </source>
</evidence>
<dbReference type="Proteomes" id="UP001151760">
    <property type="component" value="Unassembled WGS sequence"/>
</dbReference>
<name>A0ABQ5F1F4_9ASTR</name>
<evidence type="ECO:0000313" key="4">
    <source>
        <dbReference type="Proteomes" id="UP001151760"/>
    </source>
</evidence>
<gene>
    <name evidence="3" type="ORF">Tco_0991937</name>
</gene>
<keyword evidence="4" id="KW-1185">Reference proteome</keyword>
<keyword evidence="3" id="KW-0808">Transferase</keyword>
<dbReference type="PANTHER" id="PTHR31286">
    <property type="entry name" value="GLYCINE-RICH CELL WALL STRUCTURAL PROTEIN 1.8-LIKE"/>
    <property type="match status" value="1"/>
</dbReference>
<organism evidence="3 4">
    <name type="scientific">Tanacetum coccineum</name>
    <dbReference type="NCBI Taxonomy" id="301880"/>
    <lineage>
        <taxon>Eukaryota</taxon>
        <taxon>Viridiplantae</taxon>
        <taxon>Streptophyta</taxon>
        <taxon>Embryophyta</taxon>
        <taxon>Tracheophyta</taxon>
        <taxon>Spermatophyta</taxon>
        <taxon>Magnoliopsida</taxon>
        <taxon>eudicotyledons</taxon>
        <taxon>Gunneridae</taxon>
        <taxon>Pentapetalae</taxon>
        <taxon>asterids</taxon>
        <taxon>campanulids</taxon>
        <taxon>Asterales</taxon>
        <taxon>Asteraceae</taxon>
        <taxon>Asteroideae</taxon>
        <taxon>Anthemideae</taxon>
        <taxon>Anthemidinae</taxon>
        <taxon>Tanacetum</taxon>
    </lineage>
</organism>
<evidence type="ECO:0000313" key="3">
    <source>
        <dbReference type="EMBL" id="GJT56883.1"/>
    </source>
</evidence>
<evidence type="ECO:0000259" key="2">
    <source>
        <dbReference type="Pfam" id="PF14111"/>
    </source>
</evidence>
<protein>
    <submittedName>
        <fullName evidence="3">Reverse transcriptase domain-containing protein</fullName>
    </submittedName>
</protein>
<comment type="caution">
    <text evidence="3">The sequence shown here is derived from an EMBL/GenBank/DDBJ whole genome shotgun (WGS) entry which is preliminary data.</text>
</comment>
<dbReference type="GO" id="GO:0003964">
    <property type="term" value="F:RNA-directed DNA polymerase activity"/>
    <property type="evidence" value="ECO:0007669"/>
    <property type="project" value="UniProtKB-KW"/>
</dbReference>